<keyword evidence="1" id="KW-0812">Transmembrane</keyword>
<dbReference type="Proteomes" id="UP001330434">
    <property type="component" value="Chromosome"/>
</dbReference>
<protein>
    <submittedName>
        <fullName evidence="2">Uncharacterized protein</fullName>
    </submittedName>
</protein>
<dbReference type="Pfam" id="PF24838">
    <property type="entry name" value="8xMP"/>
    <property type="match status" value="1"/>
</dbReference>
<reference evidence="2 3" key="1">
    <citation type="journal article" date="2024" name="Environ. Microbiol.">
        <title>Novel evolutionary insights on the interactions of the Holosporales (Alphaproteobacteria) with eukaryotic hosts from comparative genomics.</title>
        <authorList>
            <person name="Giovannini M."/>
            <person name="Petroni G."/>
            <person name="Castelli M."/>
        </authorList>
    </citation>
    <scope>NUCLEOTIDE SEQUENCE [LARGE SCALE GENOMIC DNA]</scope>
    <source>
        <strain evidence="2 3">US_Bl 15I1</strain>
    </source>
</reference>
<feature type="transmembrane region" description="Helical" evidence="1">
    <location>
        <begin position="75"/>
        <end position="96"/>
    </location>
</feature>
<name>A0ABZ2C5W8_9PROT</name>
<sequence>MNPSLKDYLSQQSPHTTEERSIILEQYKILVESINHSNSVREQSHGFWMTINTAIIAGVSYIKESHTLPLEHKTSLLWTLIGLGTIFCYFWIIFLLSIKKSINKRNEMLLGMEAYLPIKIFNYIFEPSHDNKGGSLTLKELTVPVFFLLGYVFLGISLYNFTEEIVIPSR</sequence>
<dbReference type="RefSeq" id="WP_331255660.1">
    <property type="nucleotide sequence ID" value="NZ_CP133270.1"/>
</dbReference>
<keyword evidence="3" id="KW-1185">Reference proteome</keyword>
<feature type="transmembrane region" description="Helical" evidence="1">
    <location>
        <begin position="145"/>
        <end position="162"/>
    </location>
</feature>
<dbReference type="EMBL" id="CP133270">
    <property type="protein sequence ID" value="WVX66842.1"/>
    <property type="molecule type" value="Genomic_DNA"/>
</dbReference>
<evidence type="ECO:0000256" key="1">
    <source>
        <dbReference type="SAM" id="Phobius"/>
    </source>
</evidence>
<keyword evidence="1" id="KW-0472">Membrane</keyword>
<proteinExistence type="predicted"/>
<evidence type="ECO:0000313" key="3">
    <source>
        <dbReference type="Proteomes" id="UP001330434"/>
    </source>
</evidence>
<dbReference type="InterPro" id="IPR056918">
    <property type="entry name" value="8xMP"/>
</dbReference>
<keyword evidence="1" id="KW-1133">Transmembrane helix</keyword>
<organism evidence="2 3">
    <name type="scientific">Candidatus Bealeia paramacronuclearis</name>
    <dbReference type="NCBI Taxonomy" id="1921001"/>
    <lineage>
        <taxon>Bacteria</taxon>
        <taxon>Pseudomonadati</taxon>
        <taxon>Pseudomonadota</taxon>
        <taxon>Alphaproteobacteria</taxon>
        <taxon>Holosporales</taxon>
        <taxon>Holosporaceae</taxon>
        <taxon>Candidatus Bealeia</taxon>
    </lineage>
</organism>
<evidence type="ECO:0000313" key="2">
    <source>
        <dbReference type="EMBL" id="WVX66842.1"/>
    </source>
</evidence>
<accession>A0ABZ2C5W8</accession>
<gene>
    <name evidence="2" type="ORF">Bealeia1_01030</name>
</gene>